<evidence type="ECO:0000313" key="3">
    <source>
        <dbReference type="Proteomes" id="UP001642409"/>
    </source>
</evidence>
<organism evidence="1">
    <name type="scientific">Hexamita inflata</name>
    <dbReference type="NCBI Taxonomy" id="28002"/>
    <lineage>
        <taxon>Eukaryota</taxon>
        <taxon>Metamonada</taxon>
        <taxon>Diplomonadida</taxon>
        <taxon>Hexamitidae</taxon>
        <taxon>Hexamitinae</taxon>
        <taxon>Hexamita</taxon>
    </lineage>
</organism>
<sequence length="607" mass="73759">MKENDLSRNINSQEMIRYQTKINNFIIQDFRIKLDMFNNAEQNIIQLKELYSKFQRAFAQIPNLQLQRYKKAILQKSREFICRDEYTKMFKQALQMCLQADFCEASIQQICKTIHSLSKQQLNTFWTNVNQQIFSNFHYYKSNADIIAYFRQQYIKNILKINDKLYIKQFVHQNKQLSISKIVQHLMTSYFKSKDVYLNSVVQYVRYEKRLQHININNTYNYEDKVSSIYRMLNKVDSQLDQQTQLSHTDIYRKALKTSLNIEVEDSKLQICQSINKLNKQQSKTFWSYLKQTQKTAYIKLKIYYKIVYKSVLYSDHLTEDDKIFLRNQLDQDQTSSIADITQSLMQNYFKDRDIFYYEIYRYVFYQSKVQRSSIKRQNNQSYRKNYTEIYRQGLSHVLEQDMDINIEPEEIIKQIDQLDRKQSRQLWKFLESNVIPHKTVYKLKYHYRNIYQQAKKNQNQASSKTREQKQNNFTKFYNVALNALFQHPKDQSPKAICEIINNFDKQQSKQFWNYLTTIVEPKQSIALLKQYYNNSYQAALYSGRLTAEDKQFIQQFYEQNAELTKKQQTKQLLETQYKDRDIFYWEMYRYISYIEIENKKLIKQSK</sequence>
<evidence type="ECO:0000313" key="2">
    <source>
        <dbReference type="EMBL" id="CAL6074848.1"/>
    </source>
</evidence>
<evidence type="ECO:0000313" key="1">
    <source>
        <dbReference type="EMBL" id="CAI9950700.1"/>
    </source>
</evidence>
<name>A0AA86Q239_9EUKA</name>
<keyword evidence="3" id="KW-1185">Reference proteome</keyword>
<protein>
    <submittedName>
        <fullName evidence="2">Hypothetical_protein</fullName>
    </submittedName>
</protein>
<dbReference type="EMBL" id="CAXDID020000310">
    <property type="protein sequence ID" value="CAL6074848.1"/>
    <property type="molecule type" value="Genomic_DNA"/>
</dbReference>
<dbReference type="Proteomes" id="UP001642409">
    <property type="component" value="Unassembled WGS sequence"/>
</dbReference>
<comment type="caution">
    <text evidence="1">The sequence shown here is derived from an EMBL/GenBank/DDBJ whole genome shotgun (WGS) entry which is preliminary data.</text>
</comment>
<proteinExistence type="predicted"/>
<reference evidence="1" key="1">
    <citation type="submission" date="2023-06" db="EMBL/GenBank/DDBJ databases">
        <authorList>
            <person name="Kurt Z."/>
        </authorList>
    </citation>
    <scope>NUCLEOTIDE SEQUENCE</scope>
</reference>
<reference evidence="2 3" key="2">
    <citation type="submission" date="2024-07" db="EMBL/GenBank/DDBJ databases">
        <authorList>
            <person name="Akdeniz Z."/>
        </authorList>
    </citation>
    <scope>NUCLEOTIDE SEQUENCE [LARGE SCALE GENOMIC DNA]</scope>
</reference>
<accession>A0AA86Q239</accession>
<gene>
    <name evidence="1" type="ORF">HINF_LOCUS38345</name>
    <name evidence="2" type="ORF">HINF_LOCUS56922</name>
</gene>
<dbReference type="AlphaFoldDB" id="A0AA86Q239"/>
<dbReference type="EMBL" id="CATOUU010000816">
    <property type="protein sequence ID" value="CAI9950700.1"/>
    <property type="molecule type" value="Genomic_DNA"/>
</dbReference>